<evidence type="ECO:0000256" key="1">
    <source>
        <dbReference type="ARBA" id="ARBA00022723"/>
    </source>
</evidence>
<reference evidence="7" key="1">
    <citation type="submission" date="2022-03" db="EMBL/GenBank/DDBJ databases">
        <authorList>
            <person name="Sayadi A."/>
        </authorList>
    </citation>
    <scope>NUCLEOTIDE SEQUENCE</scope>
</reference>
<dbReference type="InterPro" id="IPR001965">
    <property type="entry name" value="Znf_PHD"/>
</dbReference>
<keyword evidence="5" id="KW-0732">Signal</keyword>
<evidence type="ECO:0000256" key="3">
    <source>
        <dbReference type="ARBA" id="ARBA00022833"/>
    </source>
</evidence>
<feature type="compositionally biased region" description="Low complexity" evidence="4">
    <location>
        <begin position="34"/>
        <end position="45"/>
    </location>
</feature>
<sequence>MAILMFLVTWILFLLKSQKRNMMPTRLAARNGQSESPSSPIPSCSGHEVAEDTQRNVEHRTPPNSPISLCSLENENHGKENRSSPTPSCSFQSTYENSNYFIPLTAIQPLPIVKQDDSKRKRRTQKSEILTSTPIREALRNQKNKKLPKTKLPDEMKRAKKPSSSNLDQPKLQYPKPPVHKTDPNEENVPCLICGNSRPGETWIECNMCRNWAHQLCADYNRGVYICDKCKLSVLSSLK</sequence>
<dbReference type="InterPro" id="IPR011011">
    <property type="entry name" value="Znf_FYVE_PHD"/>
</dbReference>
<feature type="compositionally biased region" description="Basic and acidic residues" evidence="4">
    <location>
        <begin position="48"/>
        <end position="61"/>
    </location>
</feature>
<dbReference type="GO" id="GO:0008270">
    <property type="term" value="F:zinc ion binding"/>
    <property type="evidence" value="ECO:0007669"/>
    <property type="project" value="UniProtKB-KW"/>
</dbReference>
<feature type="chain" id="PRO_5040115219" description="Zinc finger PHD-type domain-containing protein" evidence="5">
    <location>
        <begin position="20"/>
        <end position="239"/>
    </location>
</feature>
<dbReference type="Proteomes" id="UP001152888">
    <property type="component" value="Unassembled WGS sequence"/>
</dbReference>
<keyword evidence="1" id="KW-0479">Metal-binding</keyword>
<dbReference type="SMART" id="SM00249">
    <property type="entry name" value="PHD"/>
    <property type="match status" value="1"/>
</dbReference>
<evidence type="ECO:0000256" key="5">
    <source>
        <dbReference type="SAM" id="SignalP"/>
    </source>
</evidence>
<dbReference type="Gene3D" id="3.30.40.10">
    <property type="entry name" value="Zinc/RING finger domain, C3HC4 (zinc finger)"/>
    <property type="match status" value="1"/>
</dbReference>
<proteinExistence type="predicted"/>
<feature type="signal peptide" evidence="5">
    <location>
        <begin position="1"/>
        <end position="19"/>
    </location>
</feature>
<gene>
    <name evidence="7" type="ORF">ACAOBT_LOCUS2140</name>
</gene>
<organism evidence="7 8">
    <name type="scientific">Acanthoscelides obtectus</name>
    <name type="common">Bean weevil</name>
    <name type="synonym">Bruchus obtectus</name>
    <dbReference type="NCBI Taxonomy" id="200917"/>
    <lineage>
        <taxon>Eukaryota</taxon>
        <taxon>Metazoa</taxon>
        <taxon>Ecdysozoa</taxon>
        <taxon>Arthropoda</taxon>
        <taxon>Hexapoda</taxon>
        <taxon>Insecta</taxon>
        <taxon>Pterygota</taxon>
        <taxon>Neoptera</taxon>
        <taxon>Endopterygota</taxon>
        <taxon>Coleoptera</taxon>
        <taxon>Polyphaga</taxon>
        <taxon>Cucujiformia</taxon>
        <taxon>Chrysomeloidea</taxon>
        <taxon>Chrysomelidae</taxon>
        <taxon>Bruchinae</taxon>
        <taxon>Bruchini</taxon>
        <taxon>Acanthoscelides</taxon>
    </lineage>
</organism>
<name>A0A9P0JPH1_ACAOB</name>
<comment type="caution">
    <text evidence="7">The sequence shown here is derived from an EMBL/GenBank/DDBJ whole genome shotgun (WGS) entry which is preliminary data.</text>
</comment>
<dbReference type="InterPro" id="IPR013083">
    <property type="entry name" value="Znf_RING/FYVE/PHD"/>
</dbReference>
<feature type="domain" description="Zinc finger PHD-type" evidence="6">
    <location>
        <begin position="190"/>
        <end position="231"/>
    </location>
</feature>
<evidence type="ECO:0000313" key="7">
    <source>
        <dbReference type="EMBL" id="CAH1957512.1"/>
    </source>
</evidence>
<evidence type="ECO:0000313" key="8">
    <source>
        <dbReference type="Proteomes" id="UP001152888"/>
    </source>
</evidence>
<dbReference type="EMBL" id="CAKOFQ010006671">
    <property type="protein sequence ID" value="CAH1957512.1"/>
    <property type="molecule type" value="Genomic_DNA"/>
</dbReference>
<dbReference type="SUPFAM" id="SSF57903">
    <property type="entry name" value="FYVE/PHD zinc finger"/>
    <property type="match status" value="1"/>
</dbReference>
<accession>A0A9P0JPH1</accession>
<feature type="region of interest" description="Disordered" evidence="4">
    <location>
        <begin position="28"/>
        <end position="90"/>
    </location>
</feature>
<evidence type="ECO:0000256" key="2">
    <source>
        <dbReference type="ARBA" id="ARBA00022771"/>
    </source>
</evidence>
<keyword evidence="8" id="KW-1185">Reference proteome</keyword>
<evidence type="ECO:0000259" key="6">
    <source>
        <dbReference type="SMART" id="SM00249"/>
    </source>
</evidence>
<dbReference type="CDD" id="cd15517">
    <property type="entry name" value="PHD_TCF19_like"/>
    <property type="match status" value="1"/>
</dbReference>
<keyword evidence="2" id="KW-0863">Zinc-finger</keyword>
<evidence type="ECO:0000256" key="4">
    <source>
        <dbReference type="SAM" id="MobiDB-lite"/>
    </source>
</evidence>
<dbReference type="AlphaFoldDB" id="A0A9P0JPH1"/>
<dbReference type="OrthoDB" id="6780977at2759"/>
<feature type="region of interest" description="Disordered" evidence="4">
    <location>
        <begin position="113"/>
        <end position="185"/>
    </location>
</feature>
<protein>
    <recommendedName>
        <fullName evidence="6">Zinc finger PHD-type domain-containing protein</fullName>
    </recommendedName>
</protein>
<keyword evidence="3" id="KW-0862">Zinc</keyword>